<dbReference type="EMBL" id="AGNK02006048">
    <property type="status" value="NOT_ANNOTATED_CDS"/>
    <property type="molecule type" value="Genomic_DNA"/>
</dbReference>
<accession>K4AHK8</accession>
<keyword evidence="2" id="KW-1185">Reference proteome</keyword>
<dbReference type="Gramene" id="KQK91557">
    <property type="protein sequence ID" value="KQK91557"/>
    <property type="gene ID" value="SETIT_038365mg"/>
</dbReference>
<dbReference type="Proteomes" id="UP000004995">
    <property type="component" value="Unassembled WGS sequence"/>
</dbReference>
<dbReference type="EnsemblPlants" id="KQK91557">
    <property type="protein sequence ID" value="KQK91557"/>
    <property type="gene ID" value="SETIT_038365mg"/>
</dbReference>
<proteinExistence type="predicted"/>
<sequence>MDVDVSRLAEALVQYKGAWTRTSQSQCPLCPFSSPQLIYCMLNHHLSTLTGQEESTKVLDPKLHDHLGTEQNL</sequence>
<organism evidence="1 2">
    <name type="scientific">Setaria italica</name>
    <name type="common">Foxtail millet</name>
    <name type="synonym">Panicum italicum</name>
    <dbReference type="NCBI Taxonomy" id="4555"/>
    <lineage>
        <taxon>Eukaryota</taxon>
        <taxon>Viridiplantae</taxon>
        <taxon>Streptophyta</taxon>
        <taxon>Embryophyta</taxon>
        <taxon>Tracheophyta</taxon>
        <taxon>Spermatophyta</taxon>
        <taxon>Magnoliopsida</taxon>
        <taxon>Liliopsida</taxon>
        <taxon>Poales</taxon>
        <taxon>Poaceae</taxon>
        <taxon>PACMAD clade</taxon>
        <taxon>Panicoideae</taxon>
        <taxon>Panicodae</taxon>
        <taxon>Paniceae</taxon>
        <taxon>Cenchrinae</taxon>
        <taxon>Setaria</taxon>
    </lineage>
</organism>
<reference evidence="2" key="1">
    <citation type="journal article" date="2012" name="Nat. Biotechnol.">
        <title>Reference genome sequence of the model plant Setaria.</title>
        <authorList>
            <person name="Bennetzen J.L."/>
            <person name="Schmutz J."/>
            <person name="Wang H."/>
            <person name="Percifield R."/>
            <person name="Hawkins J."/>
            <person name="Pontaroli A.C."/>
            <person name="Estep M."/>
            <person name="Feng L."/>
            <person name="Vaughn J.N."/>
            <person name="Grimwood J."/>
            <person name="Jenkins J."/>
            <person name="Barry K."/>
            <person name="Lindquist E."/>
            <person name="Hellsten U."/>
            <person name="Deshpande S."/>
            <person name="Wang X."/>
            <person name="Wu X."/>
            <person name="Mitros T."/>
            <person name="Triplett J."/>
            <person name="Yang X."/>
            <person name="Ye C.Y."/>
            <person name="Mauro-Herrera M."/>
            <person name="Wang L."/>
            <person name="Li P."/>
            <person name="Sharma M."/>
            <person name="Sharma R."/>
            <person name="Ronald P.C."/>
            <person name="Panaud O."/>
            <person name="Kellogg E.A."/>
            <person name="Brutnell T.P."/>
            <person name="Doust A.N."/>
            <person name="Tuskan G.A."/>
            <person name="Rokhsar D."/>
            <person name="Devos K.M."/>
        </authorList>
    </citation>
    <scope>NUCLEOTIDE SEQUENCE [LARGE SCALE GENOMIC DNA]</scope>
    <source>
        <strain evidence="2">cv. Yugu1</strain>
    </source>
</reference>
<evidence type="ECO:0000313" key="1">
    <source>
        <dbReference type="EnsemblPlants" id="KQK91557"/>
    </source>
</evidence>
<dbReference type="HOGENOM" id="CLU_2709543_0_0_1"/>
<name>K4AHK8_SETIT</name>
<reference evidence="1" key="2">
    <citation type="submission" date="2018-08" db="UniProtKB">
        <authorList>
            <consortium name="EnsemblPlants"/>
        </authorList>
    </citation>
    <scope>IDENTIFICATION</scope>
    <source>
        <strain evidence="1">Yugu1</strain>
    </source>
</reference>
<evidence type="ECO:0000313" key="2">
    <source>
        <dbReference type="Proteomes" id="UP000004995"/>
    </source>
</evidence>
<protein>
    <submittedName>
        <fullName evidence="1">Uncharacterized protein</fullName>
    </submittedName>
</protein>
<dbReference type="AlphaFoldDB" id="K4AHK8"/>
<dbReference type="InParanoid" id="K4AHK8"/>